<dbReference type="SMART" id="SM00849">
    <property type="entry name" value="Lactamase_B"/>
    <property type="match status" value="1"/>
</dbReference>
<dbReference type="Proteomes" id="UP000318384">
    <property type="component" value="Chromosome"/>
</dbReference>
<organism evidence="2 3">
    <name type="scientific">Gimesia aquarii</name>
    <dbReference type="NCBI Taxonomy" id="2527964"/>
    <lineage>
        <taxon>Bacteria</taxon>
        <taxon>Pseudomonadati</taxon>
        <taxon>Planctomycetota</taxon>
        <taxon>Planctomycetia</taxon>
        <taxon>Planctomycetales</taxon>
        <taxon>Planctomycetaceae</taxon>
        <taxon>Gimesia</taxon>
    </lineage>
</organism>
<dbReference type="GO" id="GO:0016787">
    <property type="term" value="F:hydrolase activity"/>
    <property type="evidence" value="ECO:0007669"/>
    <property type="project" value="UniProtKB-KW"/>
</dbReference>
<feature type="domain" description="Metallo-beta-lactamase" evidence="1">
    <location>
        <begin position="228"/>
        <end position="428"/>
    </location>
</feature>
<dbReference type="PANTHER" id="PTHR42951">
    <property type="entry name" value="METALLO-BETA-LACTAMASE DOMAIN-CONTAINING"/>
    <property type="match status" value="1"/>
</dbReference>
<protein>
    <submittedName>
        <fullName evidence="2">Putative metallo-hydrolase YflN</fullName>
        <ecNumber evidence="2">3.-.-.-</ecNumber>
    </submittedName>
</protein>
<dbReference type="EC" id="3.-.-.-" evidence="2"/>
<dbReference type="SUPFAM" id="SSF56281">
    <property type="entry name" value="Metallo-hydrolase/oxidoreductase"/>
    <property type="match status" value="1"/>
</dbReference>
<dbReference type="InterPro" id="IPR050855">
    <property type="entry name" value="NDM-1-like"/>
</dbReference>
<evidence type="ECO:0000313" key="2">
    <source>
        <dbReference type="EMBL" id="QDU08725.1"/>
    </source>
</evidence>
<reference evidence="2 3" key="1">
    <citation type="submission" date="2019-03" db="EMBL/GenBank/DDBJ databases">
        <title>Deep-cultivation of Planctomycetes and their phenomic and genomic characterization uncovers novel biology.</title>
        <authorList>
            <person name="Wiegand S."/>
            <person name="Jogler M."/>
            <person name="Boedeker C."/>
            <person name="Pinto D."/>
            <person name="Vollmers J."/>
            <person name="Rivas-Marin E."/>
            <person name="Kohn T."/>
            <person name="Peeters S.H."/>
            <person name="Heuer A."/>
            <person name="Rast P."/>
            <person name="Oberbeckmann S."/>
            <person name="Bunk B."/>
            <person name="Jeske O."/>
            <person name="Meyerdierks A."/>
            <person name="Storesund J.E."/>
            <person name="Kallscheuer N."/>
            <person name="Luecker S."/>
            <person name="Lage O.M."/>
            <person name="Pohl T."/>
            <person name="Merkel B.J."/>
            <person name="Hornburger P."/>
            <person name="Mueller R.-W."/>
            <person name="Bruemmer F."/>
            <person name="Labrenz M."/>
            <person name="Spormann A.M."/>
            <person name="Op den Camp H."/>
            <person name="Overmann J."/>
            <person name="Amann R."/>
            <person name="Jetten M.S.M."/>
            <person name="Mascher T."/>
            <person name="Medema M.H."/>
            <person name="Devos D.P."/>
            <person name="Kaster A.-K."/>
            <person name="Ovreas L."/>
            <person name="Rohde M."/>
            <person name="Galperin M.Y."/>
            <person name="Jogler C."/>
        </authorList>
    </citation>
    <scope>NUCLEOTIDE SEQUENCE [LARGE SCALE GENOMIC DNA]</scope>
    <source>
        <strain evidence="2 3">V202</strain>
    </source>
</reference>
<dbReference type="Pfam" id="PF00753">
    <property type="entry name" value="Lactamase_B"/>
    <property type="match status" value="1"/>
</dbReference>
<evidence type="ECO:0000259" key="1">
    <source>
        <dbReference type="SMART" id="SM00849"/>
    </source>
</evidence>
<dbReference type="OrthoDB" id="9802248at2"/>
<sequence length="457" mass="50562">MSDLLAYREFKLGVPIWDISDDDCDSPLIRTLFTILSVTPLKTSLLNNYDSFYDYSAARYNGDPNARCGRGDVLIFVSDTDDNSFIAIDMFEEATDSMNLIGIEICAPQTCADEIAGIMQSIRSSAEVSTALLDGNLGLREDLAIDNFPRLVPNHDTEVLQHAQVYRGGSLIHATKRIGDVNQAEFETNLAGSSLVTEDSIRQKAQIIGTQIFQVTDAIWCIRRPSYQNCSYLVLTSKGPVLIDAGMASDGRDIDLALAKLNLSHSDIRAILLTHWHNDHAAGAAEIQARSGAPVYCHVLDKPNFTRVTSHNGFRGWLANHIPEWGIFVLFIGLLGEAVPRAVESPEVVCDRDTILEDFTVIETPGHTPGHISFYYAPEKVLFAGDALAVIGERVRFMARPVTPDHEAARDSMIRCLSMDIEVLCPGHRHPLTQNCQQRCDEMLQYIKSGGRWPILG</sequence>
<dbReference type="InterPro" id="IPR036866">
    <property type="entry name" value="RibonucZ/Hydroxyglut_hydro"/>
</dbReference>
<name>A0A517WTW2_9PLAN</name>
<gene>
    <name evidence="2" type="primary">yflN</name>
    <name evidence="2" type="ORF">V202x_20950</name>
</gene>
<dbReference type="CDD" id="cd07721">
    <property type="entry name" value="yflN-like_MBL-fold"/>
    <property type="match status" value="1"/>
</dbReference>
<proteinExistence type="predicted"/>
<dbReference type="EMBL" id="CP037422">
    <property type="protein sequence ID" value="QDU08725.1"/>
    <property type="molecule type" value="Genomic_DNA"/>
</dbReference>
<evidence type="ECO:0000313" key="3">
    <source>
        <dbReference type="Proteomes" id="UP000318384"/>
    </source>
</evidence>
<dbReference type="PANTHER" id="PTHR42951:SF17">
    <property type="entry name" value="METALLO-BETA-LACTAMASE DOMAIN-CONTAINING PROTEIN"/>
    <property type="match status" value="1"/>
</dbReference>
<dbReference type="Gene3D" id="3.60.15.10">
    <property type="entry name" value="Ribonuclease Z/Hydroxyacylglutathione hydrolase-like"/>
    <property type="match status" value="1"/>
</dbReference>
<accession>A0A517WTW2</accession>
<dbReference type="AlphaFoldDB" id="A0A517WTW2"/>
<dbReference type="InterPro" id="IPR001279">
    <property type="entry name" value="Metallo-B-lactamas"/>
</dbReference>
<keyword evidence="3" id="KW-1185">Reference proteome</keyword>
<dbReference type="RefSeq" id="WP_145173874.1">
    <property type="nucleotide sequence ID" value="NZ_CP037422.1"/>
</dbReference>
<keyword evidence="2" id="KW-0378">Hydrolase</keyword>